<dbReference type="STRING" id="28094.SAMN06295900_102359"/>
<proteinExistence type="predicted"/>
<dbReference type="Pfam" id="PF11445">
    <property type="entry name" value="DUF2894"/>
    <property type="match status" value="1"/>
</dbReference>
<evidence type="ECO:0008006" key="4">
    <source>
        <dbReference type="Google" id="ProtNLM"/>
    </source>
</evidence>
<gene>
    <name evidence="2" type="ORF">SAMN06295900_102359</name>
</gene>
<keyword evidence="3" id="KW-1185">Reference proteome</keyword>
<protein>
    <recommendedName>
        <fullName evidence="4">DUF2894 domain-containing protein</fullName>
    </recommendedName>
</protein>
<accession>A0A1X7D4L0</accession>
<evidence type="ECO:0000313" key="2">
    <source>
        <dbReference type="EMBL" id="SMF08371.1"/>
    </source>
</evidence>
<name>A0A1X7D4L0_TRICW</name>
<dbReference type="InterPro" id="IPR021549">
    <property type="entry name" value="DUF2894"/>
</dbReference>
<reference evidence="3" key="1">
    <citation type="submission" date="2017-04" db="EMBL/GenBank/DDBJ databases">
        <authorList>
            <person name="Varghese N."/>
            <person name="Submissions S."/>
        </authorList>
    </citation>
    <scope>NUCLEOTIDE SEQUENCE [LARGE SCALE GENOMIC DNA]</scope>
    <source>
        <strain evidence="3">Ballard 720</strain>
    </source>
</reference>
<sequence>MDRLRFDLIDAMERRTAGYGGEPRKVLDDKLARLVEAYAADLERTCAEARCNAGQDAAAACADTGADIGRGRQARGPLGELADKLSSRWPASGQDDTERGGRAQAGVEPPTDVVDYFRGVWSKVSTERQLRQSLEQVPGNAGPLNSNSLVYRALMLMRELSPDYLQRFMAYADTLSWMEQMSGGLVMPGRDAARAVGGRKPPKAKSR</sequence>
<evidence type="ECO:0000256" key="1">
    <source>
        <dbReference type="SAM" id="MobiDB-lite"/>
    </source>
</evidence>
<dbReference type="EMBL" id="FXAH01000002">
    <property type="protein sequence ID" value="SMF08371.1"/>
    <property type="molecule type" value="Genomic_DNA"/>
</dbReference>
<organism evidence="2 3">
    <name type="scientific">Trinickia caryophylli</name>
    <name type="common">Paraburkholderia caryophylli</name>
    <dbReference type="NCBI Taxonomy" id="28094"/>
    <lineage>
        <taxon>Bacteria</taxon>
        <taxon>Pseudomonadati</taxon>
        <taxon>Pseudomonadota</taxon>
        <taxon>Betaproteobacteria</taxon>
        <taxon>Burkholderiales</taxon>
        <taxon>Burkholderiaceae</taxon>
        <taxon>Trinickia</taxon>
    </lineage>
</organism>
<dbReference type="RefSeq" id="WP_233211904.1">
    <property type="nucleotide sequence ID" value="NZ_CP131478.1"/>
</dbReference>
<dbReference type="AlphaFoldDB" id="A0A1X7D4L0"/>
<evidence type="ECO:0000313" key="3">
    <source>
        <dbReference type="Proteomes" id="UP000192911"/>
    </source>
</evidence>
<feature type="region of interest" description="Disordered" evidence="1">
    <location>
        <begin position="87"/>
        <end position="108"/>
    </location>
</feature>
<dbReference type="Proteomes" id="UP000192911">
    <property type="component" value="Unassembled WGS sequence"/>
</dbReference>